<feature type="transmembrane region" description="Helical" evidence="1">
    <location>
        <begin position="96"/>
        <end position="117"/>
    </location>
</feature>
<protein>
    <submittedName>
        <fullName evidence="2">Uncharacterized protein</fullName>
    </submittedName>
</protein>
<dbReference type="AlphaFoldDB" id="A0AB39YUW8"/>
<proteinExistence type="predicted"/>
<keyword evidence="1" id="KW-0812">Transmembrane</keyword>
<evidence type="ECO:0000313" key="2">
    <source>
        <dbReference type="EMBL" id="XDV72771.1"/>
    </source>
</evidence>
<organism evidence="2">
    <name type="scientific">Paenarthrobacter sp. AMU7</name>
    <dbReference type="NCBI Taxonomy" id="3162492"/>
    <lineage>
        <taxon>Bacteria</taxon>
        <taxon>Bacillati</taxon>
        <taxon>Actinomycetota</taxon>
        <taxon>Actinomycetes</taxon>
        <taxon>Micrococcales</taxon>
        <taxon>Micrococcaceae</taxon>
        <taxon>Paenarthrobacter</taxon>
    </lineage>
</organism>
<feature type="transmembrane region" description="Helical" evidence="1">
    <location>
        <begin position="123"/>
        <end position="142"/>
    </location>
</feature>
<gene>
    <name evidence="2" type="ORF">ABQM86_06310</name>
</gene>
<feature type="transmembrane region" description="Helical" evidence="1">
    <location>
        <begin position="35"/>
        <end position="57"/>
    </location>
</feature>
<keyword evidence="1" id="KW-1133">Transmembrane helix</keyword>
<accession>A0AB39YUW8</accession>
<dbReference type="EMBL" id="CP165735">
    <property type="protein sequence ID" value="XDV72771.1"/>
    <property type="molecule type" value="Genomic_DNA"/>
</dbReference>
<sequence>MNETTGNMSAAEARELLARADSVGAASINAAAWPVAVLFTSLAIMGSLLMIGMHIVAHTGYGAALLACSVGAWGAITASIWPMFQRSTKAGYTKRFVTSLVGYFALYVVALVVGAYFFRDGNLWFYIPAAVALAGIGLAAAFRELRA</sequence>
<name>A0AB39YUW8_9MICC</name>
<reference evidence="2" key="1">
    <citation type="submission" date="2024-07" db="EMBL/GenBank/DDBJ databases">
        <authorList>
            <person name="Li J."/>
            <person name="Wei H."/>
            <person name="Ma J."/>
        </authorList>
    </citation>
    <scope>NUCLEOTIDE SEQUENCE</scope>
    <source>
        <strain evidence="2">AMU7</strain>
    </source>
</reference>
<keyword evidence="1" id="KW-0472">Membrane</keyword>
<feature type="transmembrane region" description="Helical" evidence="1">
    <location>
        <begin position="63"/>
        <end position="84"/>
    </location>
</feature>
<evidence type="ECO:0000256" key="1">
    <source>
        <dbReference type="SAM" id="Phobius"/>
    </source>
</evidence>
<dbReference type="RefSeq" id="WP_369746187.1">
    <property type="nucleotide sequence ID" value="NZ_CP165735.1"/>
</dbReference>